<sequence length="303" mass="33518">MPAESRKRKSTQVFEGGKNPPRATQAAKKSRTTKSPRKKTPKKAKARAPLQEIVNEADHVTAAEAAEAEQLEDEDVEEQEMYPEDGPSSAQPGPFTQQLDEELAEVINETYVRCRYRAYCNNKTVDGVEDSNYKQLLSSLTAGEVWRWADSVVVEMSTQEKVSIKSLTVVTYLSRTSAKDRMANALKRGESCLRFANVKTGVKELLQLAPPGATACMDFDLVLLPESPQVPASSQSRVGGPQGSQVRLTATNRQLAELPDVMAIDQMGNGPAIQIRDAWRCQDTMCSNYAHVCYFQRTESLLV</sequence>
<feature type="region of interest" description="Disordered" evidence="1">
    <location>
        <begin position="1"/>
        <end position="95"/>
    </location>
</feature>
<dbReference type="EMBL" id="ML977025">
    <property type="protein sequence ID" value="KAF1950562.1"/>
    <property type="molecule type" value="Genomic_DNA"/>
</dbReference>
<evidence type="ECO:0000256" key="1">
    <source>
        <dbReference type="SAM" id="MobiDB-lite"/>
    </source>
</evidence>
<proteinExistence type="predicted"/>
<keyword evidence="3" id="KW-1185">Reference proteome</keyword>
<accession>A0A6A5TFY9</accession>
<name>A0A6A5TFY9_9PLEO</name>
<feature type="compositionally biased region" description="Basic residues" evidence="1">
    <location>
        <begin position="28"/>
        <end position="46"/>
    </location>
</feature>
<feature type="compositionally biased region" description="Basic residues" evidence="1">
    <location>
        <begin position="1"/>
        <end position="10"/>
    </location>
</feature>
<organism evidence="2 3">
    <name type="scientific">Byssothecium circinans</name>
    <dbReference type="NCBI Taxonomy" id="147558"/>
    <lineage>
        <taxon>Eukaryota</taxon>
        <taxon>Fungi</taxon>
        <taxon>Dikarya</taxon>
        <taxon>Ascomycota</taxon>
        <taxon>Pezizomycotina</taxon>
        <taxon>Dothideomycetes</taxon>
        <taxon>Pleosporomycetidae</taxon>
        <taxon>Pleosporales</taxon>
        <taxon>Massarineae</taxon>
        <taxon>Massarinaceae</taxon>
        <taxon>Byssothecium</taxon>
    </lineage>
</organism>
<reference evidence="2" key="1">
    <citation type="journal article" date="2020" name="Stud. Mycol.">
        <title>101 Dothideomycetes genomes: a test case for predicting lifestyles and emergence of pathogens.</title>
        <authorList>
            <person name="Haridas S."/>
            <person name="Albert R."/>
            <person name="Binder M."/>
            <person name="Bloem J."/>
            <person name="Labutti K."/>
            <person name="Salamov A."/>
            <person name="Andreopoulos B."/>
            <person name="Baker S."/>
            <person name="Barry K."/>
            <person name="Bills G."/>
            <person name="Bluhm B."/>
            <person name="Cannon C."/>
            <person name="Castanera R."/>
            <person name="Culley D."/>
            <person name="Daum C."/>
            <person name="Ezra D."/>
            <person name="Gonzalez J."/>
            <person name="Henrissat B."/>
            <person name="Kuo A."/>
            <person name="Liang C."/>
            <person name="Lipzen A."/>
            <person name="Lutzoni F."/>
            <person name="Magnuson J."/>
            <person name="Mondo S."/>
            <person name="Nolan M."/>
            <person name="Ohm R."/>
            <person name="Pangilinan J."/>
            <person name="Park H.-J."/>
            <person name="Ramirez L."/>
            <person name="Alfaro M."/>
            <person name="Sun H."/>
            <person name="Tritt A."/>
            <person name="Yoshinaga Y."/>
            <person name="Zwiers L.-H."/>
            <person name="Turgeon B."/>
            <person name="Goodwin S."/>
            <person name="Spatafora J."/>
            <person name="Crous P."/>
            <person name="Grigoriev I."/>
        </authorList>
    </citation>
    <scope>NUCLEOTIDE SEQUENCE</scope>
    <source>
        <strain evidence="2">CBS 675.92</strain>
    </source>
</reference>
<feature type="compositionally biased region" description="Acidic residues" evidence="1">
    <location>
        <begin position="66"/>
        <end position="83"/>
    </location>
</feature>
<dbReference type="AlphaFoldDB" id="A0A6A5TFY9"/>
<dbReference type="OrthoDB" id="3806550at2759"/>
<evidence type="ECO:0000313" key="3">
    <source>
        <dbReference type="Proteomes" id="UP000800035"/>
    </source>
</evidence>
<evidence type="ECO:0000313" key="2">
    <source>
        <dbReference type="EMBL" id="KAF1950562.1"/>
    </source>
</evidence>
<protein>
    <submittedName>
        <fullName evidence="2">Uncharacterized protein</fullName>
    </submittedName>
</protein>
<dbReference type="Proteomes" id="UP000800035">
    <property type="component" value="Unassembled WGS sequence"/>
</dbReference>
<gene>
    <name evidence="2" type="ORF">CC80DRAFT_509678</name>
</gene>